<dbReference type="InterPro" id="IPR003034">
    <property type="entry name" value="SAP_dom"/>
</dbReference>
<dbReference type="NCBIfam" id="TIGR01051">
    <property type="entry name" value="topA_bact"/>
    <property type="match status" value="1"/>
</dbReference>
<dbReference type="Gene3D" id="1.10.720.30">
    <property type="entry name" value="SAP domain"/>
    <property type="match status" value="2"/>
</dbReference>
<proteinExistence type="inferred from homology"/>
<evidence type="ECO:0000259" key="18">
    <source>
        <dbReference type="PROSITE" id="PS50880"/>
    </source>
</evidence>
<organism evidence="20 21">
    <name type="scientific">Prymnesium parvum</name>
    <name type="common">Toxic golden alga</name>
    <dbReference type="NCBI Taxonomy" id="97485"/>
    <lineage>
        <taxon>Eukaryota</taxon>
        <taxon>Haptista</taxon>
        <taxon>Haptophyta</taxon>
        <taxon>Prymnesiophyceae</taxon>
        <taxon>Prymnesiales</taxon>
        <taxon>Prymnesiaceae</taxon>
        <taxon>Prymnesium</taxon>
    </lineage>
</organism>
<evidence type="ECO:0000256" key="9">
    <source>
        <dbReference type="ARBA" id="ARBA00023125"/>
    </source>
</evidence>
<dbReference type="SUPFAM" id="SSF56712">
    <property type="entry name" value="Prokaryotic type I DNA topoisomerase"/>
    <property type="match status" value="1"/>
</dbReference>
<feature type="region of interest" description="Disordered" evidence="15">
    <location>
        <begin position="719"/>
        <end position="747"/>
    </location>
</feature>
<dbReference type="InterPro" id="IPR006171">
    <property type="entry name" value="TOPRIM_dom"/>
</dbReference>
<dbReference type="SMART" id="SM00493">
    <property type="entry name" value="TOPRIM"/>
    <property type="match status" value="1"/>
</dbReference>
<gene>
    <name evidence="20" type="ORF">AB1Y20_014156</name>
</gene>
<dbReference type="PANTHER" id="PTHR42785:SF1">
    <property type="entry name" value="DNA TOPOISOMERASE"/>
    <property type="match status" value="1"/>
</dbReference>
<dbReference type="SMART" id="SM00513">
    <property type="entry name" value="SAP"/>
    <property type="match status" value="2"/>
</dbReference>
<keyword evidence="10" id="KW-0413">Isomerase</keyword>
<dbReference type="InterPro" id="IPR025589">
    <property type="entry name" value="Toprim_C_rpt"/>
</dbReference>
<dbReference type="PANTHER" id="PTHR42785">
    <property type="entry name" value="DNA TOPOISOMERASE, TYPE IA, CORE"/>
    <property type="match status" value="1"/>
</dbReference>
<dbReference type="GO" id="GO:0006265">
    <property type="term" value="P:DNA topological change"/>
    <property type="evidence" value="ECO:0007669"/>
    <property type="project" value="InterPro"/>
</dbReference>
<evidence type="ECO:0000256" key="1">
    <source>
        <dbReference type="ARBA" id="ARBA00000213"/>
    </source>
</evidence>
<dbReference type="PRINTS" id="PR00417">
    <property type="entry name" value="PRTPISMRASEI"/>
</dbReference>
<feature type="domain" description="Topo IA-type catalytic" evidence="19">
    <location>
        <begin position="235"/>
        <end position="686"/>
    </location>
</feature>
<dbReference type="InterPro" id="IPR023406">
    <property type="entry name" value="Topo_IA_AS"/>
</dbReference>
<feature type="chain" id="PRO_5044286852" description="DNA topoisomerase" evidence="16">
    <location>
        <begin position="19"/>
        <end position="995"/>
    </location>
</feature>
<dbReference type="Pfam" id="PF02037">
    <property type="entry name" value="SAP"/>
    <property type="match status" value="2"/>
</dbReference>
<dbReference type="InterPro" id="IPR005733">
    <property type="entry name" value="TopoI_bac-type"/>
</dbReference>
<dbReference type="SUPFAM" id="SSF57783">
    <property type="entry name" value="Zinc beta-ribbon"/>
    <property type="match status" value="1"/>
</dbReference>
<dbReference type="Gene3D" id="3.30.65.10">
    <property type="entry name" value="Bacterial Topoisomerase I, domain 1"/>
    <property type="match status" value="1"/>
</dbReference>
<name>A0AB34IGD2_PRYPA</name>
<dbReference type="Pfam" id="PF13368">
    <property type="entry name" value="Toprim_C_rpt"/>
    <property type="match status" value="1"/>
</dbReference>
<dbReference type="Pfam" id="PF01131">
    <property type="entry name" value="Topoisom_bac"/>
    <property type="match status" value="1"/>
</dbReference>
<dbReference type="GO" id="GO:0003917">
    <property type="term" value="F:DNA topoisomerase type I (single strand cut, ATP-independent) activity"/>
    <property type="evidence" value="ECO:0007669"/>
    <property type="project" value="UniProtKB-EC"/>
</dbReference>
<dbReference type="InterPro" id="IPR013824">
    <property type="entry name" value="Topo_IA_cen_sub1"/>
</dbReference>
<dbReference type="InterPro" id="IPR013497">
    <property type="entry name" value="Topo_IA_cen"/>
</dbReference>
<evidence type="ECO:0000256" key="12">
    <source>
        <dbReference type="ARBA" id="ARBA00031985"/>
    </source>
</evidence>
<dbReference type="Proteomes" id="UP001515480">
    <property type="component" value="Unassembled WGS sequence"/>
</dbReference>
<evidence type="ECO:0000259" key="17">
    <source>
        <dbReference type="PROSITE" id="PS50800"/>
    </source>
</evidence>
<evidence type="ECO:0000313" key="20">
    <source>
        <dbReference type="EMBL" id="KAL1496550.1"/>
    </source>
</evidence>
<dbReference type="SMART" id="SM00437">
    <property type="entry name" value="TOP1Ac"/>
    <property type="match status" value="1"/>
</dbReference>
<feature type="domain" description="SAP" evidence="17">
    <location>
        <begin position="842"/>
        <end position="876"/>
    </location>
</feature>
<reference evidence="20 21" key="1">
    <citation type="journal article" date="2024" name="Science">
        <title>Giant polyketide synthase enzymes in the biosynthesis of giant marine polyether toxins.</title>
        <authorList>
            <person name="Fallon T.R."/>
            <person name="Shende V.V."/>
            <person name="Wierzbicki I.H."/>
            <person name="Pendleton A.L."/>
            <person name="Watervoot N.F."/>
            <person name="Auber R.P."/>
            <person name="Gonzalez D.J."/>
            <person name="Wisecaver J.H."/>
            <person name="Moore B.S."/>
        </authorList>
    </citation>
    <scope>NUCLEOTIDE SEQUENCE [LARGE SCALE GENOMIC DNA]</scope>
    <source>
        <strain evidence="20 21">12B1</strain>
    </source>
</reference>
<feature type="signal peptide" evidence="16">
    <location>
        <begin position="1"/>
        <end position="18"/>
    </location>
</feature>
<evidence type="ECO:0000256" key="10">
    <source>
        <dbReference type="ARBA" id="ARBA00023235"/>
    </source>
</evidence>
<dbReference type="PROSITE" id="PS50880">
    <property type="entry name" value="TOPRIM"/>
    <property type="match status" value="1"/>
</dbReference>
<dbReference type="EC" id="5.6.2.1" evidence="3"/>
<keyword evidence="7" id="KW-0460">Magnesium</keyword>
<keyword evidence="6" id="KW-0862">Zinc</keyword>
<evidence type="ECO:0000256" key="16">
    <source>
        <dbReference type="SAM" id="SignalP"/>
    </source>
</evidence>
<dbReference type="HAMAP" id="MF_00952">
    <property type="entry name" value="Topoisom_1_prok"/>
    <property type="match status" value="1"/>
</dbReference>
<dbReference type="InterPro" id="IPR028612">
    <property type="entry name" value="Topoisom_1_IA"/>
</dbReference>
<evidence type="ECO:0000256" key="14">
    <source>
        <dbReference type="ARBA" id="ARBA00032877"/>
    </source>
</evidence>
<keyword evidence="21" id="KW-1185">Reference proteome</keyword>
<dbReference type="InterPro" id="IPR003602">
    <property type="entry name" value="Topo_IA_DNA-bd_dom"/>
</dbReference>
<dbReference type="GO" id="GO:0003677">
    <property type="term" value="F:DNA binding"/>
    <property type="evidence" value="ECO:0007669"/>
    <property type="project" value="UniProtKB-KW"/>
</dbReference>
<dbReference type="Pfam" id="PF01751">
    <property type="entry name" value="Toprim"/>
    <property type="match status" value="1"/>
</dbReference>
<dbReference type="InterPro" id="IPR003601">
    <property type="entry name" value="Topo_IA_2"/>
</dbReference>
<evidence type="ECO:0000259" key="19">
    <source>
        <dbReference type="PROSITE" id="PS52039"/>
    </source>
</evidence>
<comment type="similarity">
    <text evidence="2">Belongs to the type IA topoisomerase family.</text>
</comment>
<dbReference type="InterPro" id="IPR013498">
    <property type="entry name" value="Topo_IA_Znf"/>
</dbReference>
<dbReference type="PROSITE" id="PS50800">
    <property type="entry name" value="SAP"/>
    <property type="match status" value="2"/>
</dbReference>
<evidence type="ECO:0000256" key="13">
    <source>
        <dbReference type="ARBA" id="ARBA00032235"/>
    </source>
</evidence>
<dbReference type="InterPro" id="IPR013826">
    <property type="entry name" value="Topo_IA_cen_sub3"/>
</dbReference>
<dbReference type="Gene3D" id="2.70.20.10">
    <property type="entry name" value="Topoisomerase I, domain 3"/>
    <property type="match status" value="1"/>
</dbReference>
<evidence type="ECO:0000256" key="2">
    <source>
        <dbReference type="ARBA" id="ARBA00009446"/>
    </source>
</evidence>
<dbReference type="PROSITE" id="PS52039">
    <property type="entry name" value="TOPO_IA_2"/>
    <property type="match status" value="1"/>
</dbReference>
<keyword evidence="5" id="KW-0863">Zinc-finger</keyword>
<dbReference type="Gene3D" id="1.10.290.10">
    <property type="entry name" value="Topoisomerase I, domain 4"/>
    <property type="match status" value="1"/>
</dbReference>
<evidence type="ECO:0000256" key="6">
    <source>
        <dbReference type="ARBA" id="ARBA00022833"/>
    </source>
</evidence>
<dbReference type="GO" id="GO:0008270">
    <property type="term" value="F:zinc ion binding"/>
    <property type="evidence" value="ECO:0007669"/>
    <property type="project" value="UniProtKB-KW"/>
</dbReference>
<comment type="catalytic activity">
    <reaction evidence="1">
        <text>ATP-independent breakage of single-stranded DNA, followed by passage and rejoining.</text>
        <dbReference type="EC" id="5.6.2.1"/>
    </reaction>
</comment>
<evidence type="ECO:0000256" key="7">
    <source>
        <dbReference type="ARBA" id="ARBA00022842"/>
    </source>
</evidence>
<keyword evidence="9" id="KW-0238">DNA-binding</keyword>
<evidence type="ECO:0000313" key="21">
    <source>
        <dbReference type="Proteomes" id="UP001515480"/>
    </source>
</evidence>
<dbReference type="InterPro" id="IPR013825">
    <property type="entry name" value="Topo_IA_cen_sub2"/>
</dbReference>
<keyword evidence="4" id="KW-0479">Metal-binding</keyword>
<protein>
    <recommendedName>
        <fullName evidence="3">DNA topoisomerase</fullName>
        <ecNumber evidence="3">5.6.2.1</ecNumber>
    </recommendedName>
    <alternativeName>
        <fullName evidence="14">Omega-protein</fullName>
    </alternativeName>
    <alternativeName>
        <fullName evidence="13">Relaxing enzyme</fullName>
    </alternativeName>
    <alternativeName>
        <fullName evidence="11">Swivelase</fullName>
    </alternativeName>
    <alternativeName>
        <fullName evidence="12">Untwisting enzyme</fullName>
    </alternativeName>
</protein>
<dbReference type="CDD" id="cd00186">
    <property type="entry name" value="TOP1Ac"/>
    <property type="match status" value="1"/>
</dbReference>
<evidence type="ECO:0000256" key="3">
    <source>
        <dbReference type="ARBA" id="ARBA00012891"/>
    </source>
</evidence>
<sequence length="995" mass="107915">MAMRHLATLTALLPSSFTFTPPPRFLPRASLYMHASRPSSPAELRSLKVSALRTELSRRGLPVGGKKAELVARIAEQMQSSPAPRRAAASRATPRRVKAVGTGRALLVVESPAKCATISKIVGDDFQVVACNGHVRTIPSKAGSVLPEKDFEMLFEMVKGAPTVVSAITSHLQNASAIYLATDPDREGEAIAWHLVELLRAKAALPAALPVHRVSFSEITRRAVLEALGAPKAIDMQLVRAQQARQAVDYLVGFSLSPVLWRKLPGCRSAGRVQSVALRLIVEREHEVLRFVPREYWSIALFLSPPAAEEEKLLRAALVSWGGAPLRQFDICSAEAAAEVVASLPEEWVVTDVQTKQRQTGPPPPYNTASMQQDASRRLSMGVSEVMRCAQMLYEGVTIGEERVALITYMRTDGVQISSDGIEAIRAYVADEFGGGAAWLPPAPRAFARKARNAQEAHEAVRPVDVRRTPRSLDGLLERRALALYDLVWRRAVASQMASAVYDQRTLRLAPRGGGGEARAAGSRLAQRGFRAVAAGGEAGGEGGEGGEGGGEGGGEIDAQLLAAAVGDTLRLRRAEETQHWTQPPPRFSEGSLVKELEEQGVGRPSTYAAIVRTLLERDYVTKDAGALRPLQRGELVTALLASELDKYVQCDFTARLEADLDAISAGKLEPLHFLRSWWSEFQPAVGAVMESDTLELRQRISERVAWLLFPSEPPVPPLLPPPLPPPSATPPPPAAAEAHSEPAAKRPCPNCGSGHMTLKFSKFGCFVGCSEYPMCGWSTRPREPAAGRNGSDAALPKAWRLGRHPAAGLEVSLRDGPIGYYVQLGGNLSHEELRLPPPPDVAKFKVAQLREELEARGMDAKGRKAELAARLMEAEDLRELCVRKRMSLPPDTPPDSVDLDLAVKLLDLPTRLGTHPDGGAISLQLGRFGPYLSLSPPPDASETSGGRTEAVVCSIPKARSMWDISLPDAVVMLDRKMERDAKRPWKRKAQKRAK</sequence>
<feature type="region of interest" description="Disordered" evidence="15">
    <location>
        <begin position="354"/>
        <end position="374"/>
    </location>
</feature>
<keyword evidence="16" id="KW-0732">Signal</keyword>
<keyword evidence="8" id="KW-0799">Topoisomerase</keyword>
<accession>A0AB34IGD2</accession>
<feature type="domain" description="SAP" evidence="17">
    <location>
        <begin position="44"/>
        <end position="78"/>
    </location>
</feature>
<dbReference type="AlphaFoldDB" id="A0AB34IGD2"/>
<dbReference type="GO" id="GO:0005694">
    <property type="term" value="C:chromosome"/>
    <property type="evidence" value="ECO:0007669"/>
    <property type="project" value="InterPro"/>
</dbReference>
<dbReference type="InterPro" id="IPR000380">
    <property type="entry name" value="Topo_IA"/>
</dbReference>
<comment type="caution">
    <text evidence="20">The sequence shown here is derived from an EMBL/GenBank/DDBJ whole genome shotgun (WGS) entry which is preliminary data.</text>
</comment>
<feature type="domain" description="Toprim" evidence="18">
    <location>
        <begin position="104"/>
        <end position="219"/>
    </location>
</feature>
<evidence type="ECO:0000256" key="4">
    <source>
        <dbReference type="ARBA" id="ARBA00022723"/>
    </source>
</evidence>
<evidence type="ECO:0000256" key="11">
    <source>
        <dbReference type="ARBA" id="ARBA00030003"/>
    </source>
</evidence>
<dbReference type="SMART" id="SM00436">
    <property type="entry name" value="TOP1Bc"/>
    <property type="match status" value="1"/>
</dbReference>
<evidence type="ECO:0000256" key="15">
    <source>
        <dbReference type="SAM" id="MobiDB-lite"/>
    </source>
</evidence>
<dbReference type="Gene3D" id="3.40.50.140">
    <property type="match status" value="1"/>
</dbReference>
<dbReference type="InterPro" id="IPR036361">
    <property type="entry name" value="SAP_dom_sf"/>
</dbReference>
<dbReference type="PROSITE" id="PS00396">
    <property type="entry name" value="TOPO_IA_1"/>
    <property type="match status" value="1"/>
</dbReference>
<dbReference type="SUPFAM" id="SSF68906">
    <property type="entry name" value="SAP domain"/>
    <property type="match status" value="2"/>
</dbReference>
<evidence type="ECO:0000256" key="8">
    <source>
        <dbReference type="ARBA" id="ARBA00023029"/>
    </source>
</evidence>
<feature type="compositionally biased region" description="Pro residues" evidence="15">
    <location>
        <begin position="719"/>
        <end position="735"/>
    </location>
</feature>
<dbReference type="EMBL" id="JBGBPQ010000028">
    <property type="protein sequence ID" value="KAL1496550.1"/>
    <property type="molecule type" value="Genomic_DNA"/>
</dbReference>
<dbReference type="Pfam" id="PF01396">
    <property type="entry name" value="Zn_ribbon_Top1"/>
    <property type="match status" value="1"/>
</dbReference>
<evidence type="ECO:0000256" key="5">
    <source>
        <dbReference type="ARBA" id="ARBA00022771"/>
    </source>
</evidence>
<dbReference type="InterPro" id="IPR023405">
    <property type="entry name" value="Topo_IA_core_domain"/>
</dbReference>
<dbReference type="Gene3D" id="1.10.460.10">
    <property type="entry name" value="Topoisomerase I, domain 2"/>
    <property type="match status" value="1"/>
</dbReference>